<dbReference type="InterPro" id="IPR040521">
    <property type="entry name" value="KDZ"/>
</dbReference>
<gene>
    <name evidence="1" type="ORF">PYCCODRAFT_1379494</name>
</gene>
<protein>
    <recommendedName>
        <fullName evidence="3">CxC1-like cysteine cluster associated with KDZ transposases domain-containing protein</fullName>
    </recommendedName>
</protein>
<dbReference type="EMBL" id="KZ084200">
    <property type="protein sequence ID" value="OSC96264.1"/>
    <property type="molecule type" value="Genomic_DNA"/>
</dbReference>
<evidence type="ECO:0000313" key="1">
    <source>
        <dbReference type="EMBL" id="OSC96264.1"/>
    </source>
</evidence>
<reference evidence="1 2" key="1">
    <citation type="journal article" date="2015" name="Biotechnol. Biofuels">
        <title>Enhanced degradation of softwood versus hardwood by the white-rot fungus Pycnoporus coccineus.</title>
        <authorList>
            <person name="Couturier M."/>
            <person name="Navarro D."/>
            <person name="Chevret D."/>
            <person name="Henrissat B."/>
            <person name="Piumi F."/>
            <person name="Ruiz-Duenas F.J."/>
            <person name="Martinez A.T."/>
            <person name="Grigoriev I.V."/>
            <person name="Riley R."/>
            <person name="Lipzen A."/>
            <person name="Berrin J.G."/>
            <person name="Master E.R."/>
            <person name="Rosso M.N."/>
        </authorList>
    </citation>
    <scope>NUCLEOTIDE SEQUENCE [LARGE SCALE GENOMIC DNA]</scope>
    <source>
        <strain evidence="1 2">BRFM310</strain>
    </source>
</reference>
<dbReference type="Pfam" id="PF18758">
    <property type="entry name" value="KDZ"/>
    <property type="match status" value="1"/>
</dbReference>
<dbReference type="STRING" id="1353009.A0A1Y2I552"/>
<accession>A0A1Y2I552</accession>
<organism evidence="1 2">
    <name type="scientific">Trametes coccinea (strain BRFM310)</name>
    <name type="common">Pycnoporus coccineus</name>
    <dbReference type="NCBI Taxonomy" id="1353009"/>
    <lineage>
        <taxon>Eukaryota</taxon>
        <taxon>Fungi</taxon>
        <taxon>Dikarya</taxon>
        <taxon>Basidiomycota</taxon>
        <taxon>Agaricomycotina</taxon>
        <taxon>Agaricomycetes</taxon>
        <taxon>Polyporales</taxon>
        <taxon>Polyporaceae</taxon>
        <taxon>Trametes</taxon>
    </lineage>
</organism>
<name>A0A1Y2I552_TRAC3</name>
<evidence type="ECO:0000313" key="2">
    <source>
        <dbReference type="Proteomes" id="UP000193067"/>
    </source>
</evidence>
<sequence length="794" mass="90749">MHCVDFFCECAWPSVTRACLYFDPFVASGPQTFSPSSESERINVTLALKGYMGTAPVRPSVAISFQTLEAYRQMHRVCPRLSIQAQVRALSYLHRSQFATTLVDQFSIAFDMYLDILHHVDLLVNAALHRDDPEWQIRNMCRPCMYNLEKEDVLSPSMFVTMDGNQSLKLIDSLFRSGTLLNDTRTARSGIWISPEKVNCFQDEPSASSSTTAPPLPIVDDTDDDSDWFDIDDPSCSDPASVCVDRWRNAGPESRKRMFALFAVTGIFVSLCRHGHCLAICDMVRSGELMKYALAHVDRLMEIYGYDIKIAYDVACAFFKILLRSSLGPRVASLKVSGVVPAFHGHSHNRACQVDWHPLYQDGVGKEDFEGCERLFSESNSLAPGTRLSTAFHRHQAIEQFMGFWSEQKHADSGKFILDNYRQALDIIKTDTEALELLSQQLGVGPADFERYLQEERAYFKSRKAEPPEVTAELDYLDSLVRLQTAGYKQQQISSVRTKVRTTRTRWETIHEEVLRREEELNVVERWKPGDAKYDEMFRELGQRKYRLALDNLERLVVQRLFELTKLQLSGYKLREKIGKALKARADAIKKALSEYNARAAELSPPREELLWSDILDMSTLADFDLLRDTRQDIRAKPWAKPSHRRAMNLYFNIKRAREEIRRLNVEIPRLFTSMLDEHTDYHLAITGCLDTNAPLAHELRNRQQYQEIVSARIVKHLTQASRLVGFSAKIEAGRRVGRTPHEGSIPLPHWAVLNLTSDADTVETEHLSCIPGVETEREEEAFVDYVDSIGERS</sequence>
<evidence type="ECO:0008006" key="3">
    <source>
        <dbReference type="Google" id="ProtNLM"/>
    </source>
</evidence>
<dbReference type="Proteomes" id="UP000193067">
    <property type="component" value="Unassembled WGS sequence"/>
</dbReference>
<dbReference type="PANTHER" id="PTHR33096">
    <property type="entry name" value="CXC2 DOMAIN-CONTAINING PROTEIN"/>
    <property type="match status" value="1"/>
</dbReference>
<dbReference type="OrthoDB" id="3251205at2759"/>
<keyword evidence="2" id="KW-1185">Reference proteome</keyword>
<dbReference type="PANTHER" id="PTHR33096:SF1">
    <property type="entry name" value="CXC1-LIKE CYSTEINE CLUSTER ASSOCIATED WITH KDZ TRANSPOSASES DOMAIN-CONTAINING PROTEIN"/>
    <property type="match status" value="1"/>
</dbReference>
<proteinExistence type="predicted"/>
<dbReference type="AlphaFoldDB" id="A0A1Y2I552"/>